<gene>
    <name evidence="1" type="ORF">FA95DRAFT_1613564</name>
</gene>
<comment type="caution">
    <text evidence="1">The sequence shown here is derived from an EMBL/GenBank/DDBJ whole genome shotgun (WGS) entry which is preliminary data.</text>
</comment>
<name>A0ACB8R3J5_9AGAM</name>
<reference evidence="1" key="1">
    <citation type="submission" date="2021-02" db="EMBL/GenBank/DDBJ databases">
        <authorList>
            <consortium name="DOE Joint Genome Institute"/>
            <person name="Ahrendt S."/>
            <person name="Looney B.P."/>
            <person name="Miyauchi S."/>
            <person name="Morin E."/>
            <person name="Drula E."/>
            <person name="Courty P.E."/>
            <person name="Chicoki N."/>
            <person name="Fauchery L."/>
            <person name="Kohler A."/>
            <person name="Kuo A."/>
            <person name="Labutti K."/>
            <person name="Pangilinan J."/>
            <person name="Lipzen A."/>
            <person name="Riley R."/>
            <person name="Andreopoulos W."/>
            <person name="He G."/>
            <person name="Johnson J."/>
            <person name="Barry K.W."/>
            <person name="Grigoriev I.V."/>
            <person name="Nagy L."/>
            <person name="Hibbett D."/>
            <person name="Henrissat B."/>
            <person name="Matheny P.B."/>
            <person name="Labbe J."/>
            <person name="Martin F."/>
        </authorList>
    </citation>
    <scope>NUCLEOTIDE SEQUENCE</scope>
    <source>
        <strain evidence="1">FP105234-sp</strain>
    </source>
</reference>
<protein>
    <submittedName>
        <fullName evidence="1">Uncharacterized protein</fullName>
    </submittedName>
</protein>
<organism evidence="1 2">
    <name type="scientific">Auriscalpium vulgare</name>
    <dbReference type="NCBI Taxonomy" id="40419"/>
    <lineage>
        <taxon>Eukaryota</taxon>
        <taxon>Fungi</taxon>
        <taxon>Dikarya</taxon>
        <taxon>Basidiomycota</taxon>
        <taxon>Agaricomycotina</taxon>
        <taxon>Agaricomycetes</taxon>
        <taxon>Russulales</taxon>
        <taxon>Auriscalpiaceae</taxon>
        <taxon>Auriscalpium</taxon>
    </lineage>
</organism>
<evidence type="ECO:0000313" key="1">
    <source>
        <dbReference type="EMBL" id="KAI0038196.1"/>
    </source>
</evidence>
<reference evidence="1" key="2">
    <citation type="journal article" date="2022" name="New Phytol.">
        <title>Evolutionary transition to the ectomycorrhizal habit in the genomes of a hyperdiverse lineage of mushroom-forming fungi.</title>
        <authorList>
            <person name="Looney B."/>
            <person name="Miyauchi S."/>
            <person name="Morin E."/>
            <person name="Drula E."/>
            <person name="Courty P.E."/>
            <person name="Kohler A."/>
            <person name="Kuo A."/>
            <person name="LaButti K."/>
            <person name="Pangilinan J."/>
            <person name="Lipzen A."/>
            <person name="Riley R."/>
            <person name="Andreopoulos W."/>
            <person name="He G."/>
            <person name="Johnson J."/>
            <person name="Nolan M."/>
            <person name="Tritt A."/>
            <person name="Barry K.W."/>
            <person name="Grigoriev I.V."/>
            <person name="Nagy L.G."/>
            <person name="Hibbett D."/>
            <person name="Henrissat B."/>
            <person name="Matheny P.B."/>
            <person name="Labbe J."/>
            <person name="Martin F.M."/>
        </authorList>
    </citation>
    <scope>NUCLEOTIDE SEQUENCE</scope>
    <source>
        <strain evidence="1">FP105234-sp</strain>
    </source>
</reference>
<evidence type="ECO:0000313" key="2">
    <source>
        <dbReference type="Proteomes" id="UP000814033"/>
    </source>
</evidence>
<dbReference type="EMBL" id="MU276566">
    <property type="protein sequence ID" value="KAI0038196.1"/>
    <property type="molecule type" value="Genomic_DNA"/>
</dbReference>
<proteinExistence type="predicted"/>
<accession>A0ACB8R3J5</accession>
<keyword evidence="2" id="KW-1185">Reference proteome</keyword>
<dbReference type="Proteomes" id="UP000814033">
    <property type="component" value="Unassembled WGS sequence"/>
</dbReference>
<sequence length="366" mass="41116">MAKLPLEVEIAIIECVYRLSQAEAVDYATLCACALVCRAWTPIAQRLLFRRVPSADPDFDGRDKLPLLMRTLRTSPHLAAAVRSIFLSVFLANATSDISADVELLELCPHIQNVRVQDLLDGYAMFSALEARLRAIQLRPVALRVWGEFSFVALFLRAWPNIRVLDLVGATPSDIPDALPSISASGSLQALSINDMAWSLSINDMAWSLVPNNDFNAVRDLELIRPAWHEAEWIEQLHRSNLLRGIHTLRIMGSFPPQDVLERIARLESLVFDQLPEEDVVFPRSLRHAGYHPRETSSGSEGVKVASYVVAGLRALPDLKLVTATRFAQPAQLAALEEVCRDRGVEFQTYRTPHHFPNPRWDVDWI</sequence>